<protein>
    <recommendedName>
        <fullName evidence="3">OmpA-like domain-containing protein</fullName>
    </recommendedName>
</protein>
<reference evidence="2" key="1">
    <citation type="submission" date="2016-09" db="EMBL/GenBank/DDBJ databases">
        <authorList>
            <person name="Capua I."/>
            <person name="De Benedictis P."/>
            <person name="Joannis T."/>
            <person name="Lombin L.H."/>
            <person name="Cattoli G."/>
        </authorList>
    </citation>
    <scope>NUCLEOTIDE SEQUENCE</scope>
    <source>
        <strain evidence="2">B9</strain>
    </source>
</reference>
<evidence type="ECO:0008006" key="3">
    <source>
        <dbReference type="Google" id="ProtNLM"/>
    </source>
</evidence>
<accession>A0A1K0IHF2</accession>
<organism evidence="2">
    <name type="scientific">Cupriavidus necator</name>
    <name type="common">Alcaligenes eutrophus</name>
    <name type="synonym">Ralstonia eutropha</name>
    <dbReference type="NCBI Taxonomy" id="106590"/>
    <lineage>
        <taxon>Bacteria</taxon>
        <taxon>Pseudomonadati</taxon>
        <taxon>Pseudomonadota</taxon>
        <taxon>Betaproteobacteria</taxon>
        <taxon>Burkholderiales</taxon>
        <taxon>Burkholderiaceae</taxon>
        <taxon>Cupriavidus</taxon>
    </lineage>
</organism>
<feature type="chain" id="PRO_5012498637" description="OmpA-like domain-containing protein" evidence="1">
    <location>
        <begin position="21"/>
        <end position="141"/>
    </location>
</feature>
<proteinExistence type="predicted"/>
<evidence type="ECO:0000313" key="2">
    <source>
        <dbReference type="EMBL" id="SCU76745.1"/>
    </source>
</evidence>
<keyword evidence="1" id="KW-0732">Signal</keyword>
<gene>
    <name evidence="2" type="ORF">CNECB9_3430009</name>
</gene>
<feature type="signal peptide" evidence="1">
    <location>
        <begin position="1"/>
        <end position="20"/>
    </location>
</feature>
<evidence type="ECO:0000256" key="1">
    <source>
        <dbReference type="SAM" id="SignalP"/>
    </source>
</evidence>
<dbReference type="EMBL" id="FMSH01000272">
    <property type="protein sequence ID" value="SCU76745.1"/>
    <property type="molecule type" value="Genomic_DNA"/>
</dbReference>
<dbReference type="AlphaFoldDB" id="A0A1K0IHF2"/>
<sequence length="141" mass="15738">MAVNILLTFASLLLAQFAHACMPGKNIDVYFPSNSSAVTASEMLRLGSWMVDQRLRYPKQQAIIVSGYVEEREHNAKSLAEMRLHAVTAILTERGFNQVSIQEDSGVYRSGDVKNGRRAEITMLPACPNDCCPDHEPIEKR</sequence>
<name>A0A1K0IHF2_CUPNE</name>